<dbReference type="AlphaFoldDB" id="A0A2B7X0S4"/>
<accession>A0A2B7X0S4</accession>
<proteinExistence type="predicted"/>
<feature type="region of interest" description="Disordered" evidence="1">
    <location>
        <begin position="29"/>
        <end position="100"/>
    </location>
</feature>
<sequence length="100" mass="11192">MSSTQPAACETQQPREYVFVDANGRVKQDFQLFPTPEPPPGKELAVDEEERDRAQDRSEPASSSSVDEDSPPKAPRPRPLRTPELREWTPFGKKLASNGK</sequence>
<comment type="caution">
    <text evidence="2">The sequence shown here is derived from an EMBL/GenBank/DDBJ whole genome shotgun (WGS) entry which is preliminary data.</text>
</comment>
<reference evidence="2 3" key="1">
    <citation type="submission" date="2017-10" db="EMBL/GenBank/DDBJ databases">
        <title>Comparative genomics in systemic dimorphic fungi from Ajellomycetaceae.</title>
        <authorList>
            <person name="Munoz J.F."/>
            <person name="Mcewen J.G."/>
            <person name="Clay O.K."/>
            <person name="Cuomo C.A."/>
        </authorList>
    </citation>
    <scope>NUCLEOTIDE SEQUENCE [LARGE SCALE GENOMIC DNA]</scope>
    <source>
        <strain evidence="2 3">UAMH5409</strain>
    </source>
</reference>
<organism evidence="2 3">
    <name type="scientific">Helicocarpus griseus UAMH5409</name>
    <dbReference type="NCBI Taxonomy" id="1447875"/>
    <lineage>
        <taxon>Eukaryota</taxon>
        <taxon>Fungi</taxon>
        <taxon>Dikarya</taxon>
        <taxon>Ascomycota</taxon>
        <taxon>Pezizomycotina</taxon>
        <taxon>Eurotiomycetes</taxon>
        <taxon>Eurotiomycetidae</taxon>
        <taxon>Onygenales</taxon>
        <taxon>Ajellomycetaceae</taxon>
        <taxon>Helicocarpus</taxon>
    </lineage>
</organism>
<evidence type="ECO:0000256" key="1">
    <source>
        <dbReference type="SAM" id="MobiDB-lite"/>
    </source>
</evidence>
<keyword evidence="3" id="KW-1185">Reference proteome</keyword>
<evidence type="ECO:0000313" key="3">
    <source>
        <dbReference type="Proteomes" id="UP000223968"/>
    </source>
</evidence>
<evidence type="ECO:0000313" key="2">
    <source>
        <dbReference type="EMBL" id="PGH02322.1"/>
    </source>
</evidence>
<dbReference type="Proteomes" id="UP000223968">
    <property type="component" value="Unassembled WGS sequence"/>
</dbReference>
<name>A0A2B7X0S4_9EURO</name>
<dbReference type="EMBL" id="PDNB01000160">
    <property type="protein sequence ID" value="PGH02322.1"/>
    <property type="molecule type" value="Genomic_DNA"/>
</dbReference>
<protein>
    <submittedName>
        <fullName evidence="2">Uncharacterized protein</fullName>
    </submittedName>
</protein>
<gene>
    <name evidence="2" type="ORF">AJ79_07661</name>
</gene>